<dbReference type="Proteomes" id="UP001589734">
    <property type="component" value="Unassembled WGS sequence"/>
</dbReference>
<dbReference type="RefSeq" id="WP_379689392.1">
    <property type="nucleotide sequence ID" value="NZ_JBHLYW010000009.1"/>
</dbReference>
<protein>
    <recommendedName>
        <fullName evidence="3">Lipoprotein</fullName>
    </recommendedName>
</protein>
<accession>A0ABV6BRW5</accession>
<organism evidence="1 2">
    <name type="scientific">Flavobacterium procerum</name>
    <dbReference type="NCBI Taxonomy" id="1455569"/>
    <lineage>
        <taxon>Bacteria</taxon>
        <taxon>Pseudomonadati</taxon>
        <taxon>Bacteroidota</taxon>
        <taxon>Flavobacteriia</taxon>
        <taxon>Flavobacteriales</taxon>
        <taxon>Flavobacteriaceae</taxon>
        <taxon>Flavobacterium</taxon>
    </lineage>
</organism>
<evidence type="ECO:0008006" key="3">
    <source>
        <dbReference type="Google" id="ProtNLM"/>
    </source>
</evidence>
<dbReference type="PROSITE" id="PS51257">
    <property type="entry name" value="PROKAR_LIPOPROTEIN"/>
    <property type="match status" value="1"/>
</dbReference>
<gene>
    <name evidence="1" type="ORF">ACFFLS_11805</name>
</gene>
<evidence type="ECO:0000313" key="2">
    <source>
        <dbReference type="Proteomes" id="UP001589734"/>
    </source>
</evidence>
<reference evidence="1 2" key="1">
    <citation type="submission" date="2024-09" db="EMBL/GenBank/DDBJ databases">
        <authorList>
            <person name="Sun Q."/>
            <person name="Mori K."/>
        </authorList>
    </citation>
    <scope>NUCLEOTIDE SEQUENCE [LARGE SCALE GENOMIC DNA]</scope>
    <source>
        <strain evidence="1 2">CGMCC 1.12926</strain>
    </source>
</reference>
<comment type="caution">
    <text evidence="1">The sequence shown here is derived from an EMBL/GenBank/DDBJ whole genome shotgun (WGS) entry which is preliminary data.</text>
</comment>
<name>A0ABV6BRW5_9FLAO</name>
<dbReference type="EMBL" id="JBHLYW010000009">
    <property type="protein sequence ID" value="MFC0077728.1"/>
    <property type="molecule type" value="Genomic_DNA"/>
</dbReference>
<keyword evidence="2" id="KW-1185">Reference proteome</keyword>
<proteinExistence type="predicted"/>
<evidence type="ECO:0000313" key="1">
    <source>
        <dbReference type="EMBL" id="MFC0077728.1"/>
    </source>
</evidence>
<sequence>MNKLIFFFFIMSYSCCSGQIKNKKIPNDFYINIKASENLKPHSEIKKRTTIVELNQNEQRKIYNYIQEYDYYNFPAELKIALSDCKKNKFSKFIKNGITISVNYNLKKKIVFCQISNNDKTKYDAKRFLQLYSKIWEIVQKKMEPEDNSQTEYYIY</sequence>